<accession>A0A381T326</accession>
<dbReference type="CDD" id="cd00685">
    <property type="entry name" value="Trans_IPPS_HT"/>
    <property type="match status" value="1"/>
</dbReference>
<keyword evidence="5" id="KW-0460">Magnesium</keyword>
<dbReference type="AlphaFoldDB" id="A0A381T326"/>
<dbReference type="GO" id="GO:0008299">
    <property type="term" value="P:isoprenoid biosynthetic process"/>
    <property type="evidence" value="ECO:0007669"/>
    <property type="project" value="UniProtKB-KW"/>
</dbReference>
<comment type="cofactor">
    <cofactor evidence="1">
        <name>Mg(2+)</name>
        <dbReference type="ChEBI" id="CHEBI:18420"/>
    </cofactor>
</comment>
<dbReference type="PANTHER" id="PTHR43281:SF1">
    <property type="entry name" value="FARNESYL DIPHOSPHATE SYNTHASE"/>
    <property type="match status" value="1"/>
</dbReference>
<dbReference type="SFLD" id="SFLDS00005">
    <property type="entry name" value="Isoprenoid_Synthase_Type_I"/>
    <property type="match status" value="1"/>
</dbReference>
<dbReference type="InterPro" id="IPR033749">
    <property type="entry name" value="Polyprenyl_synt_CS"/>
</dbReference>
<evidence type="ECO:0000256" key="4">
    <source>
        <dbReference type="ARBA" id="ARBA00022723"/>
    </source>
</evidence>
<dbReference type="PROSITE" id="PS00444">
    <property type="entry name" value="POLYPRENYL_SYNTHASE_2"/>
    <property type="match status" value="1"/>
</dbReference>
<dbReference type="SUPFAM" id="SSF48576">
    <property type="entry name" value="Terpenoid synthases"/>
    <property type="match status" value="1"/>
</dbReference>
<dbReference type="SFLD" id="SFLDG01017">
    <property type="entry name" value="Polyprenyl_Transferase_Like"/>
    <property type="match status" value="1"/>
</dbReference>
<organism evidence="7">
    <name type="scientific">marine metagenome</name>
    <dbReference type="NCBI Taxonomy" id="408172"/>
    <lineage>
        <taxon>unclassified sequences</taxon>
        <taxon>metagenomes</taxon>
        <taxon>ecological metagenomes</taxon>
    </lineage>
</organism>
<dbReference type="FunFam" id="1.10.600.10:FF:000001">
    <property type="entry name" value="Geranylgeranyl diphosphate synthase"/>
    <property type="match status" value="1"/>
</dbReference>
<dbReference type="GO" id="GO:0046872">
    <property type="term" value="F:metal ion binding"/>
    <property type="evidence" value="ECO:0007669"/>
    <property type="project" value="UniProtKB-KW"/>
</dbReference>
<dbReference type="PROSITE" id="PS00723">
    <property type="entry name" value="POLYPRENYL_SYNTHASE_1"/>
    <property type="match status" value="1"/>
</dbReference>
<dbReference type="InterPro" id="IPR000092">
    <property type="entry name" value="Polyprenyl_synt"/>
</dbReference>
<protein>
    <submittedName>
        <fullName evidence="7">Uncharacterized protein</fullName>
    </submittedName>
</protein>
<reference evidence="7" key="1">
    <citation type="submission" date="2018-05" db="EMBL/GenBank/DDBJ databases">
        <authorList>
            <person name="Lanie J.A."/>
            <person name="Ng W.-L."/>
            <person name="Kazmierczak K.M."/>
            <person name="Andrzejewski T.M."/>
            <person name="Davidsen T.M."/>
            <person name="Wayne K.J."/>
            <person name="Tettelin H."/>
            <person name="Glass J.I."/>
            <person name="Rusch D."/>
            <person name="Podicherti R."/>
            <person name="Tsui H.-C.T."/>
            <person name="Winkler M.E."/>
        </authorList>
    </citation>
    <scope>NUCLEOTIDE SEQUENCE</scope>
</reference>
<gene>
    <name evidence="7" type="ORF">METZ01_LOCUS63470</name>
</gene>
<evidence type="ECO:0000256" key="1">
    <source>
        <dbReference type="ARBA" id="ARBA00001946"/>
    </source>
</evidence>
<keyword evidence="6" id="KW-0414">Isoprene biosynthesis</keyword>
<dbReference type="Gene3D" id="1.10.600.10">
    <property type="entry name" value="Farnesyl Diphosphate Synthase"/>
    <property type="match status" value="1"/>
</dbReference>
<proteinExistence type="inferred from homology"/>
<dbReference type="Pfam" id="PF00348">
    <property type="entry name" value="polyprenyl_synt"/>
    <property type="match status" value="1"/>
</dbReference>
<keyword evidence="4" id="KW-0479">Metal-binding</keyword>
<dbReference type="InterPro" id="IPR008949">
    <property type="entry name" value="Isoprenoid_synthase_dom_sf"/>
</dbReference>
<evidence type="ECO:0000256" key="3">
    <source>
        <dbReference type="ARBA" id="ARBA00022679"/>
    </source>
</evidence>
<dbReference type="EMBL" id="UINC01003953">
    <property type="protein sequence ID" value="SVA10616.1"/>
    <property type="molecule type" value="Genomic_DNA"/>
</dbReference>
<evidence type="ECO:0000256" key="5">
    <source>
        <dbReference type="ARBA" id="ARBA00022842"/>
    </source>
</evidence>
<evidence type="ECO:0000313" key="7">
    <source>
        <dbReference type="EMBL" id="SVA10616.1"/>
    </source>
</evidence>
<name>A0A381T326_9ZZZZ</name>
<dbReference type="GO" id="GO:0004659">
    <property type="term" value="F:prenyltransferase activity"/>
    <property type="evidence" value="ECO:0007669"/>
    <property type="project" value="InterPro"/>
</dbReference>
<keyword evidence="3" id="KW-0808">Transferase</keyword>
<comment type="similarity">
    <text evidence="2">Belongs to the FPP/GGPP synthase family.</text>
</comment>
<evidence type="ECO:0000256" key="2">
    <source>
        <dbReference type="ARBA" id="ARBA00006706"/>
    </source>
</evidence>
<dbReference type="PANTHER" id="PTHR43281">
    <property type="entry name" value="FARNESYL DIPHOSPHATE SYNTHASE"/>
    <property type="match status" value="1"/>
</dbReference>
<sequence>MKINTLINGERKNFENYFVKLLKSTLSKEILSKAMFYGSMNGGKRIRPFIVSIFAKLANVKKQHYLRLSAAIECIHSYSLIHDDLPSMDNDDFRRGKLSTHKKFNEATAILAGDALHDLAFEIIANKKTHQDAKIRIQLIEKLSKILGFQGLAGGQSCDLLFEKTKIKKKDILKMYKLKTSALFSFCCSSAFIVGGKNKKEIKFAEEFGSIFGLMFQIIDDILDETKDFKFLGKTPGKDKKQGKSTLISVIGEEKAIKFCLHEIKQFEYKNKKYFNQYKILTEVLSMNLKNYK</sequence>
<evidence type="ECO:0000256" key="6">
    <source>
        <dbReference type="ARBA" id="ARBA00023229"/>
    </source>
</evidence>